<evidence type="ECO:0000313" key="4">
    <source>
        <dbReference type="EMBL" id="KKK49675.1"/>
    </source>
</evidence>
<name>A0A0F8WN33_9ZZZZ</name>
<dbReference type="SUPFAM" id="SSF46955">
    <property type="entry name" value="Putative DNA-binding domain"/>
    <property type="match status" value="1"/>
</dbReference>
<organism evidence="4">
    <name type="scientific">marine sediment metagenome</name>
    <dbReference type="NCBI Taxonomy" id="412755"/>
    <lineage>
        <taxon>unclassified sequences</taxon>
        <taxon>metagenomes</taxon>
        <taxon>ecological metagenomes</taxon>
    </lineage>
</organism>
<keyword evidence="1" id="KW-0820">tRNA-binding</keyword>
<evidence type="ECO:0000259" key="3">
    <source>
        <dbReference type="PROSITE" id="PS50886"/>
    </source>
</evidence>
<dbReference type="SUPFAM" id="SSF50249">
    <property type="entry name" value="Nucleic acid-binding proteins"/>
    <property type="match status" value="1"/>
</dbReference>
<accession>A0A0F8WN33</accession>
<dbReference type="GO" id="GO:0000049">
    <property type="term" value="F:tRNA binding"/>
    <property type="evidence" value="ECO:0007669"/>
    <property type="project" value="UniProtKB-KW"/>
</dbReference>
<dbReference type="PROSITE" id="PS50886">
    <property type="entry name" value="TRBD"/>
    <property type="match status" value="1"/>
</dbReference>
<dbReference type="Gene3D" id="2.40.50.140">
    <property type="entry name" value="Nucleic acid-binding proteins"/>
    <property type="match status" value="1"/>
</dbReference>
<comment type="caution">
    <text evidence="4">The sequence shown here is derived from an EMBL/GenBank/DDBJ whole genome shotgun (WGS) entry which is preliminary data.</text>
</comment>
<dbReference type="EMBL" id="LAZR01068418">
    <property type="protein sequence ID" value="KKK49675.1"/>
    <property type="molecule type" value="Genomic_DNA"/>
</dbReference>
<feature type="non-terminal residue" evidence="4">
    <location>
        <position position="101"/>
    </location>
</feature>
<protein>
    <recommendedName>
        <fullName evidence="3">tRNA-binding domain-containing protein</fullName>
    </recommendedName>
</protein>
<dbReference type="InterPro" id="IPR002547">
    <property type="entry name" value="tRNA-bd_dom"/>
</dbReference>
<dbReference type="Pfam" id="PF01588">
    <property type="entry name" value="tRNA_bind"/>
    <property type="match status" value="1"/>
</dbReference>
<dbReference type="AlphaFoldDB" id="A0A0F8WN33"/>
<sequence length="101" mass="10573">MRVPLKWLSEYVDLTLDPRELAERLTMAGGEGGEVITTAGEWDGICGGQVVDVSRHPNADRLVLATVDLGGEQQTVVCGAPNVAAGQKVPFARVGASLIDG</sequence>
<keyword evidence="2" id="KW-0694">RNA-binding</keyword>
<gene>
    <name evidence="4" type="ORF">LCGC14_3132670</name>
</gene>
<feature type="domain" description="TRNA-binding" evidence="3">
    <location>
        <begin position="39"/>
        <end position="101"/>
    </location>
</feature>
<evidence type="ECO:0000256" key="1">
    <source>
        <dbReference type="ARBA" id="ARBA00022555"/>
    </source>
</evidence>
<evidence type="ECO:0000256" key="2">
    <source>
        <dbReference type="ARBA" id="ARBA00022884"/>
    </source>
</evidence>
<proteinExistence type="predicted"/>
<dbReference type="InterPro" id="IPR012340">
    <property type="entry name" value="NA-bd_OB-fold"/>
</dbReference>
<dbReference type="InterPro" id="IPR009061">
    <property type="entry name" value="DNA-bd_dom_put_sf"/>
</dbReference>
<reference evidence="4" key="1">
    <citation type="journal article" date="2015" name="Nature">
        <title>Complex archaea that bridge the gap between prokaryotes and eukaryotes.</title>
        <authorList>
            <person name="Spang A."/>
            <person name="Saw J.H."/>
            <person name="Jorgensen S.L."/>
            <person name="Zaremba-Niedzwiedzka K."/>
            <person name="Martijn J."/>
            <person name="Lind A.E."/>
            <person name="van Eijk R."/>
            <person name="Schleper C."/>
            <person name="Guy L."/>
            <person name="Ettema T.J."/>
        </authorList>
    </citation>
    <scope>NUCLEOTIDE SEQUENCE</scope>
</reference>